<gene>
    <name evidence="1" type="ORF">EV190_11675</name>
</gene>
<dbReference type="RefSeq" id="WP_133742568.1">
    <property type="nucleotide sequence ID" value="NZ_SNYN01000016.1"/>
</dbReference>
<dbReference type="Proteomes" id="UP000295281">
    <property type="component" value="Unassembled WGS sequence"/>
</dbReference>
<proteinExistence type="predicted"/>
<dbReference type="AlphaFoldDB" id="A0A4R6UPX2"/>
<evidence type="ECO:0000313" key="1">
    <source>
        <dbReference type="EMBL" id="TDQ49278.1"/>
    </source>
</evidence>
<comment type="caution">
    <text evidence="1">The sequence shown here is derived from an EMBL/GenBank/DDBJ whole genome shotgun (WGS) entry which is preliminary data.</text>
</comment>
<dbReference type="OrthoDB" id="3427327at2"/>
<accession>A0A4R6UPX2</accession>
<dbReference type="Gene3D" id="3.30.350.10">
    <property type="entry name" value="Subtilisin inhibitor-like"/>
    <property type="match status" value="1"/>
</dbReference>
<evidence type="ECO:0008006" key="3">
    <source>
        <dbReference type="Google" id="ProtNLM"/>
    </source>
</evidence>
<keyword evidence="2" id="KW-1185">Reference proteome</keyword>
<organism evidence="1 2">
    <name type="scientific">Actinorugispora endophytica</name>
    <dbReference type="NCBI Taxonomy" id="1605990"/>
    <lineage>
        <taxon>Bacteria</taxon>
        <taxon>Bacillati</taxon>
        <taxon>Actinomycetota</taxon>
        <taxon>Actinomycetes</taxon>
        <taxon>Streptosporangiales</taxon>
        <taxon>Nocardiopsidaceae</taxon>
        <taxon>Actinorugispora</taxon>
    </lineage>
</organism>
<dbReference type="GO" id="GO:0004867">
    <property type="term" value="F:serine-type endopeptidase inhibitor activity"/>
    <property type="evidence" value="ECO:0007669"/>
    <property type="project" value="InterPro"/>
</dbReference>
<dbReference type="EMBL" id="SNYN01000016">
    <property type="protein sequence ID" value="TDQ49278.1"/>
    <property type="molecule type" value="Genomic_DNA"/>
</dbReference>
<sequence length="168" mass="17426">MIKLGARWDSLGTVGTAVLGSLCLGGATVYTAVVGTSLVSLPDAPTEAANLSTMSGLTDLPDAPVAALEVRVDRGEESYGQSLTCEGDPLTDPAACAELAAGVEEEDQAGPFDEVAPGSICTEVVYGPETATISGVWEGVEIETEISRGDSCEEARWQRLKPLTDHLE</sequence>
<dbReference type="SUPFAM" id="SSF55399">
    <property type="entry name" value="Subtilisin inhibitor"/>
    <property type="match status" value="1"/>
</dbReference>
<name>A0A4R6UPX2_9ACTN</name>
<evidence type="ECO:0000313" key="2">
    <source>
        <dbReference type="Proteomes" id="UP000295281"/>
    </source>
</evidence>
<dbReference type="InterPro" id="IPR036819">
    <property type="entry name" value="Subtilisin_inhibitor-like_sf"/>
</dbReference>
<reference evidence="1 2" key="1">
    <citation type="submission" date="2019-03" db="EMBL/GenBank/DDBJ databases">
        <title>Genomic Encyclopedia of Type Strains, Phase IV (KMG-IV): sequencing the most valuable type-strain genomes for metagenomic binning, comparative biology and taxonomic classification.</title>
        <authorList>
            <person name="Goeker M."/>
        </authorList>
    </citation>
    <scope>NUCLEOTIDE SEQUENCE [LARGE SCALE GENOMIC DNA]</scope>
    <source>
        <strain evidence="1 2">DSM 46770</strain>
    </source>
</reference>
<protein>
    <recommendedName>
        <fullName evidence="3">Subtilisin inhibitor-like</fullName>
    </recommendedName>
</protein>